<dbReference type="AlphaFoldDB" id="A0A4C1WXZ6"/>
<dbReference type="EMBL" id="BGZK01000678">
    <property type="protein sequence ID" value="GBP55773.1"/>
    <property type="molecule type" value="Genomic_DNA"/>
</dbReference>
<organism evidence="1 2">
    <name type="scientific">Eumeta variegata</name>
    <name type="common">Bagworm moth</name>
    <name type="synonym">Eumeta japonica</name>
    <dbReference type="NCBI Taxonomy" id="151549"/>
    <lineage>
        <taxon>Eukaryota</taxon>
        <taxon>Metazoa</taxon>
        <taxon>Ecdysozoa</taxon>
        <taxon>Arthropoda</taxon>
        <taxon>Hexapoda</taxon>
        <taxon>Insecta</taxon>
        <taxon>Pterygota</taxon>
        <taxon>Neoptera</taxon>
        <taxon>Endopterygota</taxon>
        <taxon>Lepidoptera</taxon>
        <taxon>Glossata</taxon>
        <taxon>Ditrysia</taxon>
        <taxon>Tineoidea</taxon>
        <taxon>Psychidae</taxon>
        <taxon>Oiketicinae</taxon>
        <taxon>Eumeta</taxon>
    </lineage>
</organism>
<name>A0A4C1WXZ6_EUMVA</name>
<reference evidence="1 2" key="1">
    <citation type="journal article" date="2019" name="Commun. Biol.">
        <title>The bagworm genome reveals a unique fibroin gene that provides high tensile strength.</title>
        <authorList>
            <person name="Kono N."/>
            <person name="Nakamura H."/>
            <person name="Ohtoshi R."/>
            <person name="Tomita M."/>
            <person name="Numata K."/>
            <person name="Arakawa K."/>
        </authorList>
    </citation>
    <scope>NUCLEOTIDE SEQUENCE [LARGE SCALE GENOMIC DNA]</scope>
</reference>
<keyword evidence="2" id="KW-1185">Reference proteome</keyword>
<protein>
    <submittedName>
        <fullName evidence="1">Uncharacterized protein</fullName>
    </submittedName>
</protein>
<proteinExistence type="predicted"/>
<comment type="caution">
    <text evidence="1">The sequence shown here is derived from an EMBL/GenBank/DDBJ whole genome shotgun (WGS) entry which is preliminary data.</text>
</comment>
<evidence type="ECO:0000313" key="2">
    <source>
        <dbReference type="Proteomes" id="UP000299102"/>
    </source>
</evidence>
<dbReference type="Proteomes" id="UP000299102">
    <property type="component" value="Unassembled WGS sequence"/>
</dbReference>
<evidence type="ECO:0000313" key="1">
    <source>
        <dbReference type="EMBL" id="GBP55773.1"/>
    </source>
</evidence>
<accession>A0A4C1WXZ6</accession>
<gene>
    <name evidence="1" type="ORF">EVAR_50187_1</name>
</gene>
<sequence length="106" mass="12362">MTKNRNAGEKERRIRERDTCAVYHSQPIQSGRVSIIENIEVPTSKESEAPHLLRRRKVVSLVRNKIRNLDARMKTFIDITIKSTELPARRRTRPRRRTCGPTVNLS</sequence>